<evidence type="ECO:0000313" key="3">
    <source>
        <dbReference type="EMBL" id="SKC50130.1"/>
    </source>
</evidence>
<sequence length="415" mass="47390">MKRYIGIVVGIVCLGSFSMQAQQFRAEASLPNVEADGFYRILLSPEIAPYSNQQFSNIRLYDANKKEVPYVLQEEQPSYQQAQFKAYTIVEKTQQPNCCTTLILQNPDKTSINNINLLIRNAEVTKEATLSGSDDQKNWFVIKEQFYLQSIDNSSEAADMKVVNFPLSNYAYYQLRINDSTNAPLNILKAGYYDVLTSGGAYTEVPIRSLVSADSAKEKKSYIYLRYDTLRLLDKLELTMTGTPYFLRNVEVYQRQTRTTKKGKKDFYDLVTSFEVSSAHSSIIQLPMLKTEELMLVVDNRDNPSLAIADIKVYQLNRYLAAWLKKGDTYTMQFGDEALQAPSYDLAFFKDSISYQPAVLKVQNVKRILEVTKTEESPTFFKDKRVIWVAIILVIGVLGFMSVRLIKETNAQKKV</sequence>
<keyword evidence="2" id="KW-0732">Signal</keyword>
<feature type="chain" id="PRO_5012323703" description="DUF3999 domain-containing protein" evidence="2">
    <location>
        <begin position="22"/>
        <end position="415"/>
    </location>
</feature>
<name>A0A1T5JFA0_9BACT</name>
<organism evidence="3 4">
    <name type="scientific">Ohtaekwangia koreensis</name>
    <dbReference type="NCBI Taxonomy" id="688867"/>
    <lineage>
        <taxon>Bacteria</taxon>
        <taxon>Pseudomonadati</taxon>
        <taxon>Bacteroidota</taxon>
        <taxon>Cytophagia</taxon>
        <taxon>Cytophagales</taxon>
        <taxon>Fulvivirgaceae</taxon>
        <taxon>Ohtaekwangia</taxon>
    </lineage>
</organism>
<evidence type="ECO:0000313" key="4">
    <source>
        <dbReference type="Proteomes" id="UP000190961"/>
    </source>
</evidence>
<dbReference type="STRING" id="688867.SAMN05660236_1050"/>
<keyword evidence="1" id="KW-1133">Transmembrane helix</keyword>
<gene>
    <name evidence="3" type="ORF">SAMN05660236_1050</name>
</gene>
<evidence type="ECO:0000256" key="2">
    <source>
        <dbReference type="SAM" id="SignalP"/>
    </source>
</evidence>
<evidence type="ECO:0008006" key="5">
    <source>
        <dbReference type="Google" id="ProtNLM"/>
    </source>
</evidence>
<reference evidence="3 4" key="1">
    <citation type="submission" date="2017-02" db="EMBL/GenBank/DDBJ databases">
        <authorList>
            <person name="Peterson S.W."/>
        </authorList>
    </citation>
    <scope>NUCLEOTIDE SEQUENCE [LARGE SCALE GENOMIC DNA]</scope>
    <source>
        <strain evidence="3 4">DSM 25262</strain>
    </source>
</reference>
<proteinExistence type="predicted"/>
<dbReference type="AlphaFoldDB" id="A0A1T5JFA0"/>
<keyword evidence="4" id="KW-1185">Reference proteome</keyword>
<dbReference type="Proteomes" id="UP000190961">
    <property type="component" value="Unassembled WGS sequence"/>
</dbReference>
<keyword evidence="1" id="KW-0472">Membrane</keyword>
<feature type="signal peptide" evidence="2">
    <location>
        <begin position="1"/>
        <end position="21"/>
    </location>
</feature>
<accession>A0A1T5JFA0</accession>
<dbReference type="InterPro" id="IPR025060">
    <property type="entry name" value="DUF3999"/>
</dbReference>
<protein>
    <recommendedName>
        <fullName evidence="5">DUF3999 domain-containing protein</fullName>
    </recommendedName>
</protein>
<evidence type="ECO:0000256" key="1">
    <source>
        <dbReference type="SAM" id="Phobius"/>
    </source>
</evidence>
<dbReference type="EMBL" id="FUZU01000001">
    <property type="protein sequence ID" value="SKC50130.1"/>
    <property type="molecule type" value="Genomic_DNA"/>
</dbReference>
<dbReference type="Pfam" id="PF13163">
    <property type="entry name" value="DUF3999"/>
    <property type="match status" value="1"/>
</dbReference>
<keyword evidence="1" id="KW-0812">Transmembrane</keyword>
<dbReference type="RefSeq" id="WP_079685621.1">
    <property type="nucleotide sequence ID" value="NZ_FUZU01000001.1"/>
</dbReference>
<dbReference type="OrthoDB" id="994644at2"/>
<feature type="transmembrane region" description="Helical" evidence="1">
    <location>
        <begin position="386"/>
        <end position="406"/>
    </location>
</feature>